<accession>A0A914XW92</accession>
<protein>
    <submittedName>
        <fullName evidence="3">Uncharacterized protein</fullName>
    </submittedName>
</protein>
<evidence type="ECO:0000313" key="2">
    <source>
        <dbReference type="Proteomes" id="UP000887577"/>
    </source>
</evidence>
<evidence type="ECO:0000256" key="1">
    <source>
        <dbReference type="SAM" id="MobiDB-lite"/>
    </source>
</evidence>
<proteinExistence type="predicted"/>
<name>A0A914XW92_9BILA</name>
<dbReference type="Proteomes" id="UP000887577">
    <property type="component" value="Unplaced"/>
</dbReference>
<feature type="region of interest" description="Disordered" evidence="1">
    <location>
        <begin position="1"/>
        <end position="29"/>
    </location>
</feature>
<sequence length="283" mass="32779">MLSKRRLNEEREGRKLAEKDAADAKTKSTEDFAKWSKEYEEKNSFNEMKENIGELKNQLVQLQSLTATDVIQGIQHLTKNLSSFFPSEKKEGPMWLVKKEICEAIYKNAQDEVKPFIANYLPELFKWGELILPENLLSKEKRAETDEIVAYFYKVVGIQQKELYGKMIKVAFEKLRSAGRQRIYALVRKHGIIGFTPEGSCFFYQREPSGRFIPYSDAEYLHPLQVQISSDQMYCIPIEYEAADFLMVVENSVNNGITYYQIDPKSGYKKLVYSNGRNSKKGL</sequence>
<evidence type="ECO:0000313" key="3">
    <source>
        <dbReference type="WBParaSite" id="PSU_v2.g1123.t1"/>
    </source>
</evidence>
<reference evidence="3" key="1">
    <citation type="submission" date="2022-11" db="UniProtKB">
        <authorList>
            <consortium name="WormBaseParasite"/>
        </authorList>
    </citation>
    <scope>IDENTIFICATION</scope>
</reference>
<dbReference type="WBParaSite" id="PSU_v2.g1123.t1">
    <property type="protein sequence ID" value="PSU_v2.g1123.t1"/>
    <property type="gene ID" value="PSU_v2.g1123"/>
</dbReference>
<dbReference type="AlphaFoldDB" id="A0A914XW92"/>
<organism evidence="2 3">
    <name type="scientific">Panagrolaimus superbus</name>
    <dbReference type="NCBI Taxonomy" id="310955"/>
    <lineage>
        <taxon>Eukaryota</taxon>
        <taxon>Metazoa</taxon>
        <taxon>Ecdysozoa</taxon>
        <taxon>Nematoda</taxon>
        <taxon>Chromadorea</taxon>
        <taxon>Rhabditida</taxon>
        <taxon>Tylenchina</taxon>
        <taxon>Panagrolaimomorpha</taxon>
        <taxon>Panagrolaimoidea</taxon>
        <taxon>Panagrolaimidae</taxon>
        <taxon>Panagrolaimus</taxon>
    </lineage>
</organism>
<keyword evidence="2" id="KW-1185">Reference proteome</keyword>